<keyword evidence="10" id="KW-1185">Reference proteome</keyword>
<evidence type="ECO:0000256" key="5">
    <source>
        <dbReference type="ARBA" id="ARBA00013053"/>
    </source>
</evidence>
<evidence type="ECO:0000256" key="6">
    <source>
        <dbReference type="ARBA" id="ARBA00048212"/>
    </source>
</evidence>
<dbReference type="InterPro" id="IPR043131">
    <property type="entry name" value="BCAT-like_N"/>
</dbReference>
<comment type="catalytic activity">
    <reaction evidence="8">
        <text>L-leucine + 2-oxoglutarate = 4-methyl-2-oxopentanoate + L-glutamate</text>
        <dbReference type="Rhea" id="RHEA:18321"/>
        <dbReference type="ChEBI" id="CHEBI:16810"/>
        <dbReference type="ChEBI" id="CHEBI:17865"/>
        <dbReference type="ChEBI" id="CHEBI:29985"/>
        <dbReference type="ChEBI" id="CHEBI:57427"/>
        <dbReference type="EC" id="2.6.1.42"/>
    </reaction>
</comment>
<dbReference type="GO" id="GO:0046394">
    <property type="term" value="P:carboxylic acid biosynthetic process"/>
    <property type="evidence" value="ECO:0007669"/>
    <property type="project" value="UniProtKB-ARBA"/>
</dbReference>
<evidence type="ECO:0000256" key="4">
    <source>
        <dbReference type="ARBA" id="ARBA00009320"/>
    </source>
</evidence>
<dbReference type="InterPro" id="IPR001544">
    <property type="entry name" value="Aminotrans_IV"/>
</dbReference>
<comment type="catalytic activity">
    <reaction evidence="7">
        <text>L-isoleucine + 2-oxoglutarate = (S)-3-methyl-2-oxopentanoate + L-glutamate</text>
        <dbReference type="Rhea" id="RHEA:24801"/>
        <dbReference type="ChEBI" id="CHEBI:16810"/>
        <dbReference type="ChEBI" id="CHEBI:29985"/>
        <dbReference type="ChEBI" id="CHEBI:35146"/>
        <dbReference type="ChEBI" id="CHEBI:58045"/>
        <dbReference type="EC" id="2.6.1.42"/>
    </reaction>
</comment>
<dbReference type="SUPFAM" id="SSF56752">
    <property type="entry name" value="D-aminoacid aminotransferase-like PLP-dependent enzymes"/>
    <property type="match status" value="1"/>
</dbReference>
<reference evidence="9" key="1">
    <citation type="submission" date="2021-01" db="EMBL/GenBank/DDBJ databases">
        <title>Modified the classification status of verrucomicrobia.</title>
        <authorList>
            <person name="Feng X."/>
        </authorList>
    </citation>
    <scope>NUCLEOTIDE SEQUENCE</scope>
    <source>
        <strain evidence="9">_KCTC 22039</strain>
    </source>
</reference>
<proteinExistence type="inferred from homology"/>
<evidence type="ECO:0000256" key="3">
    <source>
        <dbReference type="ARBA" id="ARBA00005072"/>
    </source>
</evidence>
<sequence length="276" mass="29931">MTKVFLNKQLVESQLASISINDQGFTCGHGVFETLVARHGRVLAFDLHYKRLLESARIIGGLRISPAAELEDKVYQLMAENGCDTGVARIRITYTAGSGAIGMDLSQAQTTELVSAIPAELTSGCASLHVYEFRRNERAALMGAKSTAYSENLVALSAARAHGCDEALFLNTQDQLCEGSGSNLFVKISDKWVTPPLSSGCLAGVTRQLVLDLAKSAEIEIIEREIFSNEMANIQAAFLTGTMRGVQLVERIGGYELPAEADSELSQLMAQYDQLY</sequence>
<dbReference type="AlphaFoldDB" id="A0A8J7MAV7"/>
<dbReference type="GO" id="GO:0005829">
    <property type="term" value="C:cytosol"/>
    <property type="evidence" value="ECO:0007669"/>
    <property type="project" value="TreeGrafter"/>
</dbReference>
<evidence type="ECO:0000256" key="7">
    <source>
        <dbReference type="ARBA" id="ARBA00048798"/>
    </source>
</evidence>
<evidence type="ECO:0000313" key="9">
    <source>
        <dbReference type="EMBL" id="MBK1789544.1"/>
    </source>
</evidence>
<keyword evidence="9" id="KW-0808">Transferase</keyword>
<dbReference type="PANTHER" id="PTHR42743">
    <property type="entry name" value="AMINO-ACID AMINOTRANSFERASE"/>
    <property type="match status" value="1"/>
</dbReference>
<dbReference type="RefSeq" id="WP_200309491.1">
    <property type="nucleotide sequence ID" value="NZ_JAENIM010000007.1"/>
</dbReference>
<name>A0A8J7MAV7_9BACT</name>
<comment type="similarity">
    <text evidence="4">Belongs to the class-IV pyridoxal-phosphate-dependent aminotransferase family.</text>
</comment>
<evidence type="ECO:0000256" key="8">
    <source>
        <dbReference type="ARBA" id="ARBA00049229"/>
    </source>
</evidence>
<comment type="pathway">
    <text evidence="1">Amino-acid biosynthesis; L-isoleucine biosynthesis; L-isoleucine from 2-oxobutanoate: step 4/4.</text>
</comment>
<evidence type="ECO:0000256" key="2">
    <source>
        <dbReference type="ARBA" id="ARBA00004931"/>
    </source>
</evidence>
<dbReference type="Pfam" id="PF01063">
    <property type="entry name" value="Aminotran_4"/>
    <property type="match status" value="1"/>
</dbReference>
<evidence type="ECO:0000313" key="10">
    <source>
        <dbReference type="Proteomes" id="UP000624703"/>
    </source>
</evidence>
<dbReference type="Proteomes" id="UP000624703">
    <property type="component" value="Unassembled WGS sequence"/>
</dbReference>
<comment type="pathway">
    <text evidence="2">Amino-acid biosynthesis; L-valine biosynthesis; L-valine from pyruvate: step 4/4.</text>
</comment>
<protein>
    <recommendedName>
        <fullName evidence="5">branched-chain-amino-acid transaminase</fullName>
        <ecNumber evidence="5">2.6.1.42</ecNumber>
    </recommendedName>
</protein>
<dbReference type="PANTHER" id="PTHR42743:SF11">
    <property type="entry name" value="AMINODEOXYCHORISMATE LYASE"/>
    <property type="match status" value="1"/>
</dbReference>
<evidence type="ECO:0000256" key="1">
    <source>
        <dbReference type="ARBA" id="ARBA00004824"/>
    </source>
</evidence>
<accession>A0A8J7MAV7</accession>
<dbReference type="InterPro" id="IPR043132">
    <property type="entry name" value="BCAT-like_C"/>
</dbReference>
<comment type="caution">
    <text evidence="9">The sequence shown here is derived from an EMBL/GenBank/DDBJ whole genome shotgun (WGS) entry which is preliminary data.</text>
</comment>
<dbReference type="GO" id="GO:0004084">
    <property type="term" value="F:branched-chain-amino-acid transaminase activity"/>
    <property type="evidence" value="ECO:0007669"/>
    <property type="project" value="UniProtKB-EC"/>
</dbReference>
<dbReference type="EC" id="2.6.1.42" evidence="5"/>
<dbReference type="Gene3D" id="3.20.10.10">
    <property type="entry name" value="D-amino Acid Aminotransferase, subunit A, domain 2"/>
    <property type="match status" value="1"/>
</dbReference>
<dbReference type="InterPro" id="IPR036038">
    <property type="entry name" value="Aminotransferase-like"/>
</dbReference>
<organism evidence="9 10">
    <name type="scientific">Persicirhabdus sediminis</name>
    <dbReference type="NCBI Taxonomy" id="454144"/>
    <lineage>
        <taxon>Bacteria</taxon>
        <taxon>Pseudomonadati</taxon>
        <taxon>Verrucomicrobiota</taxon>
        <taxon>Verrucomicrobiia</taxon>
        <taxon>Verrucomicrobiales</taxon>
        <taxon>Verrucomicrobiaceae</taxon>
        <taxon>Persicirhabdus</taxon>
    </lineage>
</organism>
<comment type="catalytic activity">
    <reaction evidence="6">
        <text>L-valine + 2-oxoglutarate = 3-methyl-2-oxobutanoate + L-glutamate</text>
        <dbReference type="Rhea" id="RHEA:24813"/>
        <dbReference type="ChEBI" id="CHEBI:11851"/>
        <dbReference type="ChEBI" id="CHEBI:16810"/>
        <dbReference type="ChEBI" id="CHEBI:29985"/>
        <dbReference type="ChEBI" id="CHEBI:57762"/>
        <dbReference type="EC" id="2.6.1.42"/>
    </reaction>
</comment>
<dbReference type="EMBL" id="JAENIM010000007">
    <property type="protein sequence ID" value="MBK1789544.1"/>
    <property type="molecule type" value="Genomic_DNA"/>
</dbReference>
<gene>
    <name evidence="9" type="ORF">JIN82_00090</name>
</gene>
<dbReference type="Gene3D" id="3.30.470.10">
    <property type="match status" value="1"/>
</dbReference>
<keyword evidence="9" id="KW-0032">Aminotransferase</keyword>
<comment type="pathway">
    <text evidence="3">Amino-acid biosynthesis; L-leucine biosynthesis; L-leucine from 3-methyl-2-oxobutanoate: step 4/4.</text>
</comment>
<dbReference type="InterPro" id="IPR050571">
    <property type="entry name" value="Class-IV_PLP-Dep_Aminotrnsfr"/>
</dbReference>